<keyword evidence="9" id="KW-0645">Protease</keyword>
<keyword evidence="16" id="KW-0482">Metalloprotease</keyword>
<comment type="subunit">
    <text evidence="20">Homodimer. The monomeric form is inactive while the homodimer is active.</text>
</comment>
<evidence type="ECO:0000256" key="15">
    <source>
        <dbReference type="ARBA" id="ARBA00023034"/>
    </source>
</evidence>
<dbReference type="GO" id="GO:0043171">
    <property type="term" value="P:peptide catabolic process"/>
    <property type="evidence" value="ECO:0007669"/>
    <property type="project" value="TreeGrafter"/>
</dbReference>
<dbReference type="GO" id="GO:0005764">
    <property type="term" value="C:lysosome"/>
    <property type="evidence" value="ECO:0007669"/>
    <property type="project" value="UniProtKB-SubCell"/>
</dbReference>
<evidence type="ECO:0000256" key="2">
    <source>
        <dbReference type="ARBA" id="ARBA00004371"/>
    </source>
</evidence>
<protein>
    <recommendedName>
        <fullName evidence="6">Carboxypeptidase Q</fullName>
    </recommendedName>
    <alternativeName>
        <fullName evidence="21">Plasma glutamate carboxypeptidase</fullName>
    </alternativeName>
</protein>
<proteinExistence type="inferred from homology"/>
<comment type="similarity">
    <text evidence="5">Belongs to the peptidase M28 family.</text>
</comment>
<evidence type="ECO:0000256" key="16">
    <source>
        <dbReference type="ARBA" id="ARBA00023049"/>
    </source>
</evidence>
<evidence type="ECO:0000256" key="22">
    <source>
        <dbReference type="SAM" id="SignalP"/>
    </source>
</evidence>
<dbReference type="Gene3D" id="3.50.30.30">
    <property type="match status" value="1"/>
</dbReference>
<evidence type="ECO:0000256" key="6">
    <source>
        <dbReference type="ARBA" id="ARBA00014116"/>
    </source>
</evidence>
<evidence type="ECO:0000256" key="20">
    <source>
        <dbReference type="ARBA" id="ARBA00025833"/>
    </source>
</evidence>
<evidence type="ECO:0000313" key="24">
    <source>
        <dbReference type="Ensembl" id="ENSCCRP00015022179.1"/>
    </source>
</evidence>
<comment type="subcellular location">
    <subcellularLocation>
        <location evidence="1">Endoplasmic reticulum</location>
    </subcellularLocation>
    <subcellularLocation>
        <location evidence="3">Golgi apparatus</location>
    </subcellularLocation>
    <subcellularLocation>
        <location evidence="2">Lysosome</location>
    </subcellularLocation>
    <subcellularLocation>
        <location evidence="4">Secreted</location>
    </subcellularLocation>
</comment>
<dbReference type="GO" id="GO:0005783">
    <property type="term" value="C:endoplasmic reticulum"/>
    <property type="evidence" value="ECO:0007669"/>
    <property type="project" value="UniProtKB-SubCell"/>
</dbReference>
<keyword evidence="14" id="KW-0862">Zinc</keyword>
<evidence type="ECO:0000259" key="23">
    <source>
        <dbReference type="Pfam" id="PF04389"/>
    </source>
</evidence>
<dbReference type="InterPro" id="IPR039866">
    <property type="entry name" value="CPQ"/>
</dbReference>
<evidence type="ECO:0000256" key="1">
    <source>
        <dbReference type="ARBA" id="ARBA00004240"/>
    </source>
</evidence>
<dbReference type="GO" id="GO:0005615">
    <property type="term" value="C:extracellular space"/>
    <property type="evidence" value="ECO:0007669"/>
    <property type="project" value="TreeGrafter"/>
</dbReference>
<dbReference type="Ensembl" id="ENSCCRT00015023003.1">
    <property type="protein sequence ID" value="ENSCCRP00015022179.1"/>
    <property type="gene ID" value="ENSCCRG00015009599.1"/>
</dbReference>
<keyword evidence="12" id="KW-0378">Hydrolase</keyword>
<evidence type="ECO:0000256" key="18">
    <source>
        <dbReference type="ARBA" id="ARBA00023180"/>
    </source>
</evidence>
<dbReference type="GO" id="GO:0046872">
    <property type="term" value="F:metal ion binding"/>
    <property type="evidence" value="ECO:0007669"/>
    <property type="project" value="UniProtKB-KW"/>
</dbReference>
<evidence type="ECO:0000256" key="17">
    <source>
        <dbReference type="ARBA" id="ARBA00023145"/>
    </source>
</evidence>
<evidence type="ECO:0000256" key="19">
    <source>
        <dbReference type="ARBA" id="ARBA00023228"/>
    </source>
</evidence>
<feature type="signal peptide" evidence="22">
    <location>
        <begin position="1"/>
        <end position="30"/>
    </location>
</feature>
<reference evidence="24" key="1">
    <citation type="submission" date="2025-08" db="UniProtKB">
        <authorList>
            <consortium name="Ensembl"/>
        </authorList>
    </citation>
    <scope>IDENTIFICATION</scope>
</reference>
<dbReference type="Gene3D" id="3.40.630.10">
    <property type="entry name" value="Zn peptidases"/>
    <property type="match status" value="1"/>
</dbReference>
<dbReference type="Pfam" id="PF04389">
    <property type="entry name" value="Peptidase_M28"/>
    <property type="match status" value="1"/>
</dbReference>
<evidence type="ECO:0000256" key="11">
    <source>
        <dbReference type="ARBA" id="ARBA00022729"/>
    </source>
</evidence>
<evidence type="ECO:0000256" key="4">
    <source>
        <dbReference type="ARBA" id="ARBA00004613"/>
    </source>
</evidence>
<evidence type="ECO:0000256" key="13">
    <source>
        <dbReference type="ARBA" id="ARBA00022824"/>
    </source>
</evidence>
<name>A0A8C1THD9_CYPCA</name>
<keyword evidence="19" id="KW-0458">Lysosome</keyword>
<dbReference type="PANTHER" id="PTHR12053">
    <property type="entry name" value="PROTEASE FAMILY M28 PLASMA GLUTAMATE CARBOXYPEPTIDASE-RELATED"/>
    <property type="match status" value="1"/>
</dbReference>
<evidence type="ECO:0000256" key="10">
    <source>
        <dbReference type="ARBA" id="ARBA00022723"/>
    </source>
</evidence>
<keyword evidence="10" id="KW-0479">Metal-binding</keyword>
<dbReference type="GO" id="GO:0005794">
    <property type="term" value="C:Golgi apparatus"/>
    <property type="evidence" value="ECO:0007669"/>
    <property type="project" value="UniProtKB-SubCell"/>
</dbReference>
<dbReference type="SUPFAM" id="SSF53187">
    <property type="entry name" value="Zn-dependent exopeptidases"/>
    <property type="match status" value="1"/>
</dbReference>
<dbReference type="FunFam" id="3.50.30.30:FF:000009">
    <property type="entry name" value="Carboxypeptidase Q"/>
    <property type="match status" value="1"/>
</dbReference>
<evidence type="ECO:0000256" key="12">
    <source>
        <dbReference type="ARBA" id="ARBA00022801"/>
    </source>
</evidence>
<evidence type="ECO:0000256" key="3">
    <source>
        <dbReference type="ARBA" id="ARBA00004555"/>
    </source>
</evidence>
<keyword evidence="15" id="KW-0333">Golgi apparatus</keyword>
<sequence>MTGNKSRCQNSISQLLLTLLILCGLLQCDSRPHSYDSKLLSEISKEVFKYSDINRSYERLAELTDTIGNGVSGSKDLDLAIKYMYNALTRDGLENVHLELVKIPHWVRGEENGVMLLPRNHTLAILGLGSSVETPPGGIEAEVMVVETFEELKKRASDTKGKIVVYNQPFVRASKAAKVGAVASLIRSVTPFGINSPHTSWQWYQPGVAQIPTACITVEDAQMMARMTRRGQRIVVHLTMRAQTLPDVDSQSTPLSLLIGLLHPCGVAQSGHLDSWDVSQGAMDDGGGVTISWEALSFIRDLGLHPIRTLRTVLWSAEERGGMGAAQYFKQHKVHFLIILILLCSFTGSDKPWKDNFHTYESHHFSSVHYFFPSASLHTADQRYFWFHHSDGDTMSVQNPEEMNLCSAVWAVVAYVVVDLDEMFPRYTEKNNQ</sequence>
<evidence type="ECO:0000256" key="7">
    <source>
        <dbReference type="ARBA" id="ARBA00022525"/>
    </source>
</evidence>
<keyword evidence="13" id="KW-0256">Endoplasmic reticulum</keyword>
<keyword evidence="7" id="KW-0964">Secreted</keyword>
<keyword evidence="8" id="KW-0121">Carboxypeptidase</keyword>
<evidence type="ECO:0000256" key="8">
    <source>
        <dbReference type="ARBA" id="ARBA00022645"/>
    </source>
</evidence>
<evidence type="ECO:0000256" key="5">
    <source>
        <dbReference type="ARBA" id="ARBA00010918"/>
    </source>
</evidence>
<dbReference type="GO" id="GO:0070573">
    <property type="term" value="F:metallodipeptidase activity"/>
    <property type="evidence" value="ECO:0007669"/>
    <property type="project" value="InterPro"/>
</dbReference>
<keyword evidence="18" id="KW-0325">Glycoprotein</keyword>
<dbReference type="GO" id="GO:0006508">
    <property type="term" value="P:proteolysis"/>
    <property type="evidence" value="ECO:0007669"/>
    <property type="project" value="UniProtKB-KW"/>
</dbReference>
<organism evidence="24 25">
    <name type="scientific">Cyprinus carpio</name>
    <name type="common">Common carp</name>
    <dbReference type="NCBI Taxonomy" id="7962"/>
    <lineage>
        <taxon>Eukaryota</taxon>
        <taxon>Metazoa</taxon>
        <taxon>Chordata</taxon>
        <taxon>Craniata</taxon>
        <taxon>Vertebrata</taxon>
        <taxon>Euteleostomi</taxon>
        <taxon>Actinopterygii</taxon>
        <taxon>Neopterygii</taxon>
        <taxon>Teleostei</taxon>
        <taxon>Ostariophysi</taxon>
        <taxon>Cypriniformes</taxon>
        <taxon>Cyprinidae</taxon>
        <taxon>Cyprininae</taxon>
        <taxon>Cyprinus</taxon>
    </lineage>
</organism>
<evidence type="ECO:0000313" key="25">
    <source>
        <dbReference type="Proteomes" id="UP000694700"/>
    </source>
</evidence>
<evidence type="ECO:0000256" key="9">
    <source>
        <dbReference type="ARBA" id="ARBA00022670"/>
    </source>
</evidence>
<feature type="chain" id="PRO_5034594871" description="Carboxypeptidase Q" evidence="22">
    <location>
        <begin position="31"/>
        <end position="433"/>
    </location>
</feature>
<evidence type="ECO:0000256" key="14">
    <source>
        <dbReference type="ARBA" id="ARBA00022833"/>
    </source>
</evidence>
<dbReference type="AlphaFoldDB" id="A0A8C1THD9"/>
<dbReference type="GO" id="GO:0004180">
    <property type="term" value="F:carboxypeptidase activity"/>
    <property type="evidence" value="ECO:0007669"/>
    <property type="project" value="UniProtKB-KW"/>
</dbReference>
<dbReference type="InterPro" id="IPR007484">
    <property type="entry name" value="Peptidase_M28"/>
</dbReference>
<keyword evidence="17" id="KW-0865">Zymogen</keyword>
<keyword evidence="11 22" id="KW-0732">Signal</keyword>
<accession>A0A8C1THD9</accession>
<dbReference type="PANTHER" id="PTHR12053:SF3">
    <property type="entry name" value="CARBOXYPEPTIDASE Q"/>
    <property type="match status" value="1"/>
</dbReference>
<feature type="domain" description="Peptidase M28" evidence="23">
    <location>
        <begin position="267"/>
        <end position="333"/>
    </location>
</feature>
<dbReference type="Proteomes" id="UP000694700">
    <property type="component" value="Unplaced"/>
</dbReference>
<evidence type="ECO:0000256" key="21">
    <source>
        <dbReference type="ARBA" id="ARBA00033328"/>
    </source>
</evidence>